<dbReference type="EMBL" id="BPTR01000001">
    <property type="protein sequence ID" value="GJG28421.1"/>
    <property type="molecule type" value="Genomic_DNA"/>
</dbReference>
<name>A0AA37MJD9_SEGBR</name>
<sequence>MRMPSITRVSADYENGLITVDVKGYTGGVQVFVSDPQGNVVGYTISSVTNNGIVTLNLGSLSEGDYTLNIVLDSATYYGQFDA</sequence>
<protein>
    <recommendedName>
        <fullName evidence="3">DUF3244 domain-containing protein</fullName>
    </recommendedName>
</protein>
<proteinExistence type="predicted"/>
<evidence type="ECO:0000313" key="1">
    <source>
        <dbReference type="EMBL" id="GJG28421.1"/>
    </source>
</evidence>
<organism evidence="1 2">
    <name type="scientific">Segatella bryantii</name>
    <name type="common">Prevotella bryantii</name>
    <dbReference type="NCBI Taxonomy" id="77095"/>
    <lineage>
        <taxon>Bacteria</taxon>
        <taxon>Pseudomonadati</taxon>
        <taxon>Bacteroidota</taxon>
        <taxon>Bacteroidia</taxon>
        <taxon>Bacteroidales</taxon>
        <taxon>Prevotellaceae</taxon>
        <taxon>Segatella</taxon>
    </lineage>
</organism>
<comment type="caution">
    <text evidence="1">The sequence shown here is derived from an EMBL/GenBank/DDBJ whole genome shotgun (WGS) entry which is preliminary data.</text>
</comment>
<dbReference type="Pfam" id="PF11589">
    <property type="entry name" value="DUF3244"/>
    <property type="match status" value="1"/>
</dbReference>
<dbReference type="Proteomes" id="UP000887043">
    <property type="component" value="Unassembled WGS sequence"/>
</dbReference>
<dbReference type="AlphaFoldDB" id="A0AA37MJD9"/>
<evidence type="ECO:0000313" key="2">
    <source>
        <dbReference type="Proteomes" id="UP000887043"/>
    </source>
</evidence>
<reference evidence="1" key="1">
    <citation type="submission" date="2021-08" db="EMBL/GenBank/DDBJ databases">
        <title>Prevotella lacticifex sp. nov., isolated from rumen of cow.</title>
        <authorList>
            <person name="Shinkai T."/>
            <person name="Ikeyama N."/>
            <person name="Kumagai M."/>
            <person name="Ohmori H."/>
            <person name="Sakamoto M."/>
            <person name="Ohkuma M."/>
            <person name="Mitsumori M."/>
        </authorList>
    </citation>
    <scope>NUCLEOTIDE SEQUENCE</scope>
    <source>
        <strain evidence="1">DSM 11371</strain>
    </source>
</reference>
<gene>
    <name evidence="1" type="ORF">PRRU23_21210</name>
</gene>
<evidence type="ECO:0008006" key="3">
    <source>
        <dbReference type="Google" id="ProtNLM"/>
    </source>
</evidence>
<dbReference type="Gene3D" id="2.60.40.3080">
    <property type="match status" value="1"/>
</dbReference>
<accession>A0AA37MJD9</accession>
<dbReference type="InterPro" id="IPR021638">
    <property type="entry name" value="DUF3244"/>
</dbReference>